<evidence type="ECO:0000256" key="2">
    <source>
        <dbReference type="SAM" id="Phobius"/>
    </source>
</evidence>
<name>R4XKP0_TAPDE</name>
<feature type="transmembrane region" description="Helical" evidence="2">
    <location>
        <begin position="148"/>
        <end position="172"/>
    </location>
</feature>
<feature type="transmembrane region" description="Helical" evidence="2">
    <location>
        <begin position="178"/>
        <end position="199"/>
    </location>
</feature>
<dbReference type="GO" id="GO:0005783">
    <property type="term" value="C:endoplasmic reticulum"/>
    <property type="evidence" value="ECO:0007669"/>
    <property type="project" value="TreeGrafter"/>
</dbReference>
<dbReference type="Gene3D" id="1.10.287.110">
    <property type="entry name" value="DnaJ domain"/>
    <property type="match status" value="1"/>
</dbReference>
<sequence>MSALLSFAGWSFVPNLASGFLHNGLSQLFPASMAAPGTVRYARDRRIIYVVVVLSYLAYTLYSAFLSIEPNYYNYLLVPIDVEEKQLRRAFRRVSTLHHPDKGGDEALFTSLRAMYDTLSNPITRFAYDRFGPQASTWPRATLLSDQLYRGLMSSVPFYVGSAFFISVLGYVQNSQAIYWRMFTLLTLACVNFMIVTSSRILPICRILLPRMVQFQQTSLLQSVCVTILIAISQVGPMLFPPQQNSLSNEAVLTDMAVLAKLCNAEASQALQMNHLPFPRGNTKTAELYQKTAEWMVQARIDQDPEVAAVRQQLLNPANSHG</sequence>
<dbReference type="STRING" id="1097556.R4XKP0"/>
<accession>R4XKP0</accession>
<feature type="domain" description="J" evidence="3">
    <location>
        <begin position="71"/>
        <end position="132"/>
    </location>
</feature>
<dbReference type="PANTHER" id="PTHR44360:SF1">
    <property type="entry name" value="DNAJ HOMOLOG SUBFAMILY B MEMBER 9"/>
    <property type="match status" value="1"/>
</dbReference>
<feature type="transmembrane region" description="Helical" evidence="2">
    <location>
        <begin position="47"/>
        <end position="68"/>
    </location>
</feature>
<dbReference type="CDD" id="cd06257">
    <property type="entry name" value="DnaJ"/>
    <property type="match status" value="1"/>
</dbReference>
<protein>
    <recommendedName>
        <fullName evidence="3">J domain-containing protein</fullName>
    </recommendedName>
</protein>
<dbReference type="eggNOG" id="ENOG502S3QV">
    <property type="taxonomic scope" value="Eukaryota"/>
</dbReference>
<dbReference type="InterPro" id="IPR001623">
    <property type="entry name" value="DnaJ_domain"/>
</dbReference>
<keyword evidence="2" id="KW-0812">Transmembrane</keyword>
<keyword evidence="5" id="KW-1185">Reference proteome</keyword>
<evidence type="ECO:0000313" key="5">
    <source>
        <dbReference type="Proteomes" id="UP000013776"/>
    </source>
</evidence>
<evidence type="ECO:0000256" key="1">
    <source>
        <dbReference type="ARBA" id="ARBA00023186"/>
    </source>
</evidence>
<dbReference type="SUPFAM" id="SSF46565">
    <property type="entry name" value="Chaperone J-domain"/>
    <property type="match status" value="1"/>
</dbReference>
<organism evidence="4 5">
    <name type="scientific">Taphrina deformans (strain PYCC 5710 / ATCC 11124 / CBS 356.35 / IMI 108563 / JCM 9778 / NBRC 8474)</name>
    <name type="common">Peach leaf curl fungus</name>
    <name type="synonym">Lalaria deformans</name>
    <dbReference type="NCBI Taxonomy" id="1097556"/>
    <lineage>
        <taxon>Eukaryota</taxon>
        <taxon>Fungi</taxon>
        <taxon>Dikarya</taxon>
        <taxon>Ascomycota</taxon>
        <taxon>Taphrinomycotina</taxon>
        <taxon>Taphrinomycetes</taxon>
        <taxon>Taphrinales</taxon>
        <taxon>Taphrinaceae</taxon>
        <taxon>Taphrina</taxon>
    </lineage>
</organism>
<dbReference type="Proteomes" id="UP000013776">
    <property type="component" value="Unassembled WGS sequence"/>
</dbReference>
<keyword evidence="2" id="KW-0472">Membrane</keyword>
<dbReference type="Pfam" id="PF00226">
    <property type="entry name" value="DnaJ"/>
    <property type="match status" value="1"/>
</dbReference>
<dbReference type="GO" id="GO:0051787">
    <property type="term" value="F:misfolded protein binding"/>
    <property type="evidence" value="ECO:0007669"/>
    <property type="project" value="TreeGrafter"/>
</dbReference>
<gene>
    <name evidence="4" type="ORF">TAPDE_004215</name>
</gene>
<dbReference type="VEuPathDB" id="FungiDB:TAPDE_004215"/>
<dbReference type="PANTHER" id="PTHR44360">
    <property type="entry name" value="DNAJ HOMOLOG SUBFAMILY B MEMBER 9"/>
    <property type="match status" value="1"/>
</dbReference>
<dbReference type="InterPro" id="IPR036869">
    <property type="entry name" value="J_dom_sf"/>
</dbReference>
<dbReference type="PROSITE" id="PS50076">
    <property type="entry name" value="DNAJ_2"/>
    <property type="match status" value="1"/>
</dbReference>
<evidence type="ECO:0000259" key="3">
    <source>
        <dbReference type="PROSITE" id="PS50076"/>
    </source>
</evidence>
<reference evidence="4 5" key="1">
    <citation type="journal article" date="2013" name="MBio">
        <title>Genome sequencing of the plant pathogen Taphrina deformans, the causal agent of peach leaf curl.</title>
        <authorList>
            <person name="Cisse O.H."/>
            <person name="Almeida J.M.G.C.F."/>
            <person name="Fonseca A."/>
            <person name="Kumar A.A."/>
            <person name="Salojaervi J."/>
            <person name="Overmyer K."/>
            <person name="Hauser P.M."/>
            <person name="Pagni M."/>
        </authorList>
    </citation>
    <scope>NUCLEOTIDE SEQUENCE [LARGE SCALE GENOMIC DNA]</scope>
    <source>
        <strain evidence="5">PYCC 5710 / ATCC 11124 / CBS 356.35 / IMI 108563 / JCM 9778 / NBRC 8474</strain>
    </source>
</reference>
<evidence type="ECO:0000313" key="4">
    <source>
        <dbReference type="EMBL" id="CCG83884.1"/>
    </source>
</evidence>
<dbReference type="GO" id="GO:0051087">
    <property type="term" value="F:protein-folding chaperone binding"/>
    <property type="evidence" value="ECO:0007669"/>
    <property type="project" value="TreeGrafter"/>
</dbReference>
<keyword evidence="1" id="KW-0143">Chaperone</keyword>
<dbReference type="OrthoDB" id="436519at2759"/>
<keyword evidence="2" id="KW-1133">Transmembrane helix</keyword>
<dbReference type="InterPro" id="IPR051948">
    <property type="entry name" value="Hsp70_co-chaperone_J-domain"/>
</dbReference>
<dbReference type="EMBL" id="CAHR02000186">
    <property type="protein sequence ID" value="CCG83884.1"/>
    <property type="molecule type" value="Genomic_DNA"/>
</dbReference>
<dbReference type="SMART" id="SM00271">
    <property type="entry name" value="DnaJ"/>
    <property type="match status" value="1"/>
</dbReference>
<dbReference type="GO" id="GO:0036503">
    <property type="term" value="P:ERAD pathway"/>
    <property type="evidence" value="ECO:0007669"/>
    <property type="project" value="TreeGrafter"/>
</dbReference>
<comment type="caution">
    <text evidence="4">The sequence shown here is derived from an EMBL/GenBank/DDBJ whole genome shotgun (WGS) entry which is preliminary data.</text>
</comment>
<dbReference type="AlphaFoldDB" id="R4XKP0"/>
<proteinExistence type="predicted"/>